<comment type="subcellular location">
    <subcellularLocation>
        <location evidence="1">Membrane</location>
        <topology evidence="1">Single-pass membrane protein</topology>
    </subcellularLocation>
</comment>
<feature type="region of interest" description="Disordered" evidence="9">
    <location>
        <begin position="1061"/>
        <end position="1083"/>
    </location>
</feature>
<keyword evidence="6" id="KW-0472">Membrane</keyword>
<dbReference type="AlphaFoldDB" id="A0AAU9VSU3"/>
<evidence type="ECO:0000256" key="8">
    <source>
        <dbReference type="ARBA" id="ARBA00023180"/>
    </source>
</evidence>
<evidence type="ECO:0000256" key="1">
    <source>
        <dbReference type="ARBA" id="ARBA00004167"/>
    </source>
</evidence>
<evidence type="ECO:0000256" key="4">
    <source>
        <dbReference type="ARBA" id="ARBA00022737"/>
    </source>
</evidence>
<dbReference type="Proteomes" id="UP001159428">
    <property type="component" value="Unassembled WGS sequence"/>
</dbReference>
<keyword evidence="4" id="KW-0677">Repeat</keyword>
<dbReference type="InterPro" id="IPR036383">
    <property type="entry name" value="TSP1_rpt_sf"/>
</dbReference>
<evidence type="ECO:0000256" key="3">
    <source>
        <dbReference type="ARBA" id="ARBA00022729"/>
    </source>
</evidence>
<dbReference type="InterPro" id="IPR052065">
    <property type="entry name" value="Compl_asym_regulator"/>
</dbReference>
<dbReference type="PANTHER" id="PTHR22906:SF21">
    <property type="entry name" value="SEMA DOMAIN-CONTAINING PROTEIN"/>
    <property type="match status" value="1"/>
</dbReference>
<keyword evidence="8" id="KW-0325">Glycoprotein</keyword>
<dbReference type="Gene3D" id="2.20.100.10">
    <property type="entry name" value="Thrombospondin type-1 (TSP1) repeat"/>
    <property type="match status" value="15"/>
</dbReference>
<keyword evidence="13" id="KW-1185">Reference proteome</keyword>
<feature type="signal peptide" evidence="10">
    <location>
        <begin position="1"/>
        <end position="21"/>
    </location>
</feature>
<dbReference type="Pfam" id="PF00090">
    <property type="entry name" value="TSP_1"/>
    <property type="match status" value="14"/>
</dbReference>
<evidence type="ECO:0000256" key="9">
    <source>
        <dbReference type="SAM" id="MobiDB-lite"/>
    </source>
</evidence>
<keyword evidence="5" id="KW-1133">Transmembrane helix</keyword>
<feature type="compositionally biased region" description="Basic residues" evidence="9">
    <location>
        <begin position="1072"/>
        <end position="1083"/>
    </location>
</feature>
<dbReference type="InterPro" id="IPR000884">
    <property type="entry name" value="TSP1_rpt"/>
</dbReference>
<dbReference type="Pfam" id="PF19028">
    <property type="entry name" value="TSP1_spondin"/>
    <property type="match status" value="1"/>
</dbReference>
<reference evidence="12 13" key="1">
    <citation type="submission" date="2022-05" db="EMBL/GenBank/DDBJ databases">
        <authorList>
            <consortium name="Genoscope - CEA"/>
            <person name="William W."/>
        </authorList>
    </citation>
    <scope>NUCLEOTIDE SEQUENCE [LARGE SCALE GENOMIC DNA]</scope>
</reference>
<evidence type="ECO:0000259" key="11">
    <source>
        <dbReference type="Pfam" id="PF19028"/>
    </source>
</evidence>
<accession>A0AAU9VSU3</accession>
<dbReference type="PRINTS" id="PR01705">
    <property type="entry name" value="TSP1REPEAT"/>
</dbReference>
<dbReference type="PANTHER" id="PTHR22906">
    <property type="entry name" value="PROPERDIN"/>
    <property type="match status" value="1"/>
</dbReference>
<evidence type="ECO:0000313" key="12">
    <source>
        <dbReference type="EMBL" id="CAH3034537.1"/>
    </source>
</evidence>
<dbReference type="FunFam" id="2.20.100.10:FF:000001">
    <property type="entry name" value="semaphorin-5A isoform X1"/>
    <property type="match status" value="4"/>
</dbReference>
<comment type="caution">
    <text evidence="12">The sequence shown here is derived from an EMBL/GenBank/DDBJ whole genome shotgun (WGS) entry which is preliminary data.</text>
</comment>
<gene>
    <name evidence="12" type="ORF">PMEA_00010789</name>
</gene>
<evidence type="ECO:0000256" key="7">
    <source>
        <dbReference type="ARBA" id="ARBA00023157"/>
    </source>
</evidence>
<keyword evidence="3 10" id="KW-0732">Signal</keyword>
<sequence>MTSKYFWILVVLSMLANQTEGWRRRRRRRCPRINCAVTTFKQWSSCSLPCGNGGTQTRTRTVSRYPSCGGSSCPPLIETRACNRGCSNGGTPLIGRCLCKSGYGGQCCTRVNGGYSTWSKWSACTALCGTGKQLRTRTCTNPSPKNGGKTCSGSSQQERPCVLRPCPVHGGWSKWSGWTSCSQTCGTGFQVRSRSCTNPKPQHGGRLCTGLKSEKRICNRQRCPGKKINVASLSRNTLLYFSGCVLRCASLTYNIITYKFIISSSCNLVHGGWSKWSGWTSCSQTCGTGSQERSRSCTNPKPKYGGRLCTGVKNNKRICNRQRCPVNGGWSSWSGWTSCTKPCGIGSQERARSCTNPRPQHGGKSCSGPAKLERSCNQQPCPVHGGWSRWSGWTSCTKSCGTGSQERFRGCTNPRPKHGGRLCTGQTRDKRNCNKKQCPVNGGWSSWSGWTSCTNSCGKGSQERIRSCTNPRPQHGGNSCSGSAKLVRSCNQQPCPVDGGWSGWGVWSDCSHPCDVGEQRRSRTCTAPSPLYGGKSCPGARNEQRVCNTHPCPVNGGWSSWSMSMPCSVTCGNGVEIVSRSCTHPTPKHGGKPCSGEAKKKQPCSRISCPVNGGWSVWSMSVPCSVSCGNGTKILSRTCTNPEPKHGGTPCTGNTLKIQACVRHPCAVDGGWSVWSEWNSCSKSCGTGLQERSRNCTQPEPMHNGKPCEGEPWENRQCNAHACPVDGGWSSWSLWSRCDRVCGGGKRQRLRSCTNPSPSSGGKGCGSHYYESKECAVNKCPVDGGWSNWSAWTFCSQSCGTGVKERSRNCTQPVPSHGGKKCQGKAQEKYECNTHSCPVHGAWSVWSSWSACGKTCGGGVRERTRSCTNPPPYFGGKGCGAQNHETKECAISKCPVHGGWSKWSNWTECSVTCGSGVVTRDRHCNNPEPAAGGKHCNGTNKESKSCRAEGQCIVEVGCHESFSSDKLASFNDEIDWSSHISSQLRKIVAKCANLAVEKKYRFFAVEDFGNCQGRHVFVSRSKASRCNHGVGLKGYYYVYELMEVGQIGATGQLVRKPVKLGSNHERGSAPNRCRKTAGNHVRG</sequence>
<dbReference type="FunFam" id="2.20.100.10:FF:000002">
    <property type="entry name" value="Unc-5 netrin receptor C"/>
    <property type="match status" value="1"/>
</dbReference>
<keyword evidence="7" id="KW-1015">Disulfide bond</keyword>
<dbReference type="FunFam" id="2.20.100.10:FF:000007">
    <property type="entry name" value="Thrombospondin 1"/>
    <property type="match status" value="9"/>
</dbReference>
<dbReference type="PROSITE" id="PS50092">
    <property type="entry name" value="TSP1"/>
    <property type="match status" value="15"/>
</dbReference>
<evidence type="ECO:0000313" key="13">
    <source>
        <dbReference type="Proteomes" id="UP001159428"/>
    </source>
</evidence>
<name>A0AAU9VSU3_9CNID</name>
<feature type="chain" id="PRO_5043762460" description="Spondin-like TSP1 domain-containing protein" evidence="10">
    <location>
        <begin position="22"/>
        <end position="1083"/>
    </location>
</feature>
<dbReference type="SMART" id="SM00209">
    <property type="entry name" value="TSP1"/>
    <property type="match status" value="15"/>
</dbReference>
<organism evidence="12 13">
    <name type="scientific">Pocillopora meandrina</name>
    <dbReference type="NCBI Taxonomy" id="46732"/>
    <lineage>
        <taxon>Eukaryota</taxon>
        <taxon>Metazoa</taxon>
        <taxon>Cnidaria</taxon>
        <taxon>Anthozoa</taxon>
        <taxon>Hexacorallia</taxon>
        <taxon>Scleractinia</taxon>
        <taxon>Astrocoeniina</taxon>
        <taxon>Pocilloporidae</taxon>
        <taxon>Pocillopora</taxon>
    </lineage>
</organism>
<dbReference type="GO" id="GO:0016020">
    <property type="term" value="C:membrane"/>
    <property type="evidence" value="ECO:0007669"/>
    <property type="project" value="UniProtKB-SubCell"/>
</dbReference>
<evidence type="ECO:0000256" key="5">
    <source>
        <dbReference type="ARBA" id="ARBA00022989"/>
    </source>
</evidence>
<dbReference type="SUPFAM" id="SSF82895">
    <property type="entry name" value="TSP-1 type 1 repeat"/>
    <property type="match status" value="15"/>
</dbReference>
<protein>
    <recommendedName>
        <fullName evidence="11">Spondin-like TSP1 domain-containing protein</fullName>
    </recommendedName>
</protein>
<proteinExistence type="predicted"/>
<dbReference type="EMBL" id="CALNXJ010000002">
    <property type="protein sequence ID" value="CAH3034537.1"/>
    <property type="molecule type" value="Genomic_DNA"/>
</dbReference>
<keyword evidence="2" id="KW-0812">Transmembrane</keyword>
<dbReference type="InterPro" id="IPR044004">
    <property type="entry name" value="TSP1_spondin_dom"/>
</dbReference>
<evidence type="ECO:0000256" key="2">
    <source>
        <dbReference type="ARBA" id="ARBA00022692"/>
    </source>
</evidence>
<evidence type="ECO:0000256" key="6">
    <source>
        <dbReference type="ARBA" id="ARBA00023136"/>
    </source>
</evidence>
<feature type="domain" description="Spondin-like TSP1" evidence="11">
    <location>
        <begin position="35"/>
        <end position="84"/>
    </location>
</feature>
<evidence type="ECO:0000256" key="10">
    <source>
        <dbReference type="SAM" id="SignalP"/>
    </source>
</evidence>